<protein>
    <recommendedName>
        <fullName evidence="4">DUF2860 domain-containing protein</fullName>
    </recommendedName>
</protein>
<dbReference type="STRING" id="1121869.SAMN03084138_01104"/>
<evidence type="ECO:0008006" key="4">
    <source>
        <dbReference type="Google" id="ProtNLM"/>
    </source>
</evidence>
<evidence type="ECO:0000256" key="1">
    <source>
        <dbReference type="SAM" id="SignalP"/>
    </source>
</evidence>
<reference evidence="2 3" key="1">
    <citation type="submission" date="2016-10" db="EMBL/GenBank/DDBJ databases">
        <authorList>
            <person name="de Groot N.N."/>
        </authorList>
    </citation>
    <scope>NUCLEOTIDE SEQUENCE [LARGE SCALE GENOMIC DNA]</scope>
    <source>
        <strain evidence="2 3">DSM 15893</strain>
    </source>
</reference>
<dbReference type="Proteomes" id="UP000182692">
    <property type="component" value="Unassembled WGS sequence"/>
</dbReference>
<dbReference type="PIRSF" id="PIRSF028696">
    <property type="entry name" value="UCP028696"/>
    <property type="match status" value="1"/>
</dbReference>
<dbReference type="RefSeq" id="WP_074925635.1">
    <property type="nucleotide sequence ID" value="NZ_FOWR01000006.1"/>
</dbReference>
<proteinExistence type="predicted"/>
<name>A0A1I5LVN9_9GAMM</name>
<dbReference type="EMBL" id="FOWR01000006">
    <property type="protein sequence ID" value="SFP01418.1"/>
    <property type="molecule type" value="Genomic_DNA"/>
</dbReference>
<dbReference type="AlphaFoldDB" id="A0A1I5LVN9"/>
<dbReference type="GeneID" id="35872355"/>
<sequence length="343" mass="38447">MKTVRSFSPTTTNKRPLKGNASFPLLTTCRQTAKMFSIICLLTSPFATAEDSVPQGFYGSVSLFTGFSGTTSPLSTDSDAVISEYSTSENNSEVVVIPFWDVKYRLNSTSELYIETDIVGMASDFYLNAGYRHYLKDDSYLALGIVPGLLEKEVWKNPYLLNTQRETTKAAVRGVIANYNKLLGSDWSVELARGEFNVDEDTTVAELQRDATLSYAELSYDMQLNQQWGVEWVGHYLDIQSNASAPDSQRYGMDIETQYRTGRHVVMAGASSGQQNFDKELALFGRTRKDDRFGLSATYVYASPFNIDSTLMIVRGGWDHVDSNIDVYDSDNYLVTIGMQYQF</sequence>
<dbReference type="InterPro" id="IPR016896">
    <property type="entry name" value="DUF2860"/>
</dbReference>
<organism evidence="2 3">
    <name type="scientific">Enterovibrio norvegicus DSM 15893</name>
    <dbReference type="NCBI Taxonomy" id="1121869"/>
    <lineage>
        <taxon>Bacteria</taxon>
        <taxon>Pseudomonadati</taxon>
        <taxon>Pseudomonadota</taxon>
        <taxon>Gammaproteobacteria</taxon>
        <taxon>Vibrionales</taxon>
        <taxon>Vibrionaceae</taxon>
        <taxon>Enterovibrio</taxon>
    </lineage>
</organism>
<dbReference type="Pfam" id="PF11059">
    <property type="entry name" value="DUF2860"/>
    <property type="match status" value="1"/>
</dbReference>
<evidence type="ECO:0000313" key="2">
    <source>
        <dbReference type="EMBL" id="SFP01418.1"/>
    </source>
</evidence>
<keyword evidence="1" id="KW-0732">Signal</keyword>
<dbReference type="OrthoDB" id="6199337at2"/>
<feature type="signal peptide" evidence="1">
    <location>
        <begin position="1"/>
        <end position="49"/>
    </location>
</feature>
<accession>A0A1I5LVN9</accession>
<gene>
    <name evidence="2" type="ORF">SAMN03084138_01104</name>
</gene>
<feature type="chain" id="PRO_5010180405" description="DUF2860 domain-containing protein" evidence="1">
    <location>
        <begin position="50"/>
        <end position="343"/>
    </location>
</feature>
<evidence type="ECO:0000313" key="3">
    <source>
        <dbReference type="Proteomes" id="UP000182692"/>
    </source>
</evidence>